<dbReference type="GO" id="GO:0006741">
    <property type="term" value="P:NADP+ biosynthetic process"/>
    <property type="evidence" value="ECO:0007669"/>
    <property type="project" value="InterPro"/>
</dbReference>
<dbReference type="SUPFAM" id="SSF111331">
    <property type="entry name" value="NAD kinase/diacylglycerol kinase-like"/>
    <property type="match status" value="1"/>
</dbReference>
<accession>A0A381T0M2</accession>
<dbReference type="InterPro" id="IPR016064">
    <property type="entry name" value="NAD/diacylglycerol_kinase_sf"/>
</dbReference>
<dbReference type="InterPro" id="IPR039065">
    <property type="entry name" value="AcoX-like"/>
</dbReference>
<name>A0A381T0M2_9ZZZZ</name>
<gene>
    <name evidence="1" type="ORF">METZ01_LOCUS62636</name>
</gene>
<reference evidence="1" key="1">
    <citation type="submission" date="2018-05" db="EMBL/GenBank/DDBJ databases">
        <authorList>
            <person name="Lanie J.A."/>
            <person name="Ng W.-L."/>
            <person name="Kazmierczak K.M."/>
            <person name="Andrzejewski T.M."/>
            <person name="Davidsen T.M."/>
            <person name="Wayne K.J."/>
            <person name="Tettelin H."/>
            <person name="Glass J.I."/>
            <person name="Rusch D."/>
            <person name="Podicherti R."/>
            <person name="Tsui H.-C.T."/>
            <person name="Winkler M.E."/>
        </authorList>
    </citation>
    <scope>NUCLEOTIDE SEQUENCE</scope>
</reference>
<feature type="non-terminal residue" evidence="1">
    <location>
        <position position="1"/>
    </location>
</feature>
<dbReference type="Pfam" id="PF01513">
    <property type="entry name" value="NAD_kinase"/>
    <property type="match status" value="1"/>
</dbReference>
<proteinExistence type="predicted"/>
<evidence type="ECO:0008006" key="2">
    <source>
        <dbReference type="Google" id="ProtNLM"/>
    </source>
</evidence>
<sequence>VTADAGGTASTAPIGLVVNPRAGTDIRRAVAAAGKVTLEEKVNVVRRVVLGARESGATSFVVHHDPHRIVRRATETIRGIDLQWVGGPLTGTEQDSIDSVTAMRSAGCAVVVVLGGDGTNRAAALAWPDLVVVPLSTGTNNAFPVFVEATIAGAAAGHLAVGRVPLDGVAPRAKVVRLRLEGGELGVRGDEPGELALVDAVAVDDPFVGSYELFDPTTLRTAVLSRADPSVVGFVGVGGLLDPVSPDDDGGLLVRFGPADVCDRVVRGPTAPGHYDDLGVVEVRRLAFDEEVVFEGPVLLAFDGERKRRLHVGERAIATVRRDGPRVVDVRAVMRRAVDADPSGA</sequence>
<evidence type="ECO:0000313" key="1">
    <source>
        <dbReference type="EMBL" id="SVA09782.1"/>
    </source>
</evidence>
<organism evidence="1">
    <name type="scientific">marine metagenome</name>
    <dbReference type="NCBI Taxonomy" id="408172"/>
    <lineage>
        <taxon>unclassified sequences</taxon>
        <taxon>metagenomes</taxon>
        <taxon>ecological metagenomes</taxon>
    </lineage>
</organism>
<dbReference type="GO" id="GO:0003951">
    <property type="term" value="F:NAD+ kinase activity"/>
    <property type="evidence" value="ECO:0007669"/>
    <property type="project" value="InterPro"/>
</dbReference>
<dbReference type="PANTHER" id="PTHR40697">
    <property type="entry name" value="ACETOIN CATABOLISM PROTEIN X"/>
    <property type="match status" value="1"/>
</dbReference>
<dbReference type="InterPro" id="IPR002504">
    <property type="entry name" value="NADK"/>
</dbReference>
<dbReference type="AlphaFoldDB" id="A0A381T0M2"/>
<dbReference type="PANTHER" id="PTHR40697:SF3">
    <property type="entry name" value="ACETOIN CATABOLISM PROTEIN X"/>
    <property type="match status" value="1"/>
</dbReference>
<dbReference type="EMBL" id="UINC01003851">
    <property type="protein sequence ID" value="SVA09782.1"/>
    <property type="molecule type" value="Genomic_DNA"/>
</dbReference>
<protein>
    <recommendedName>
        <fullName evidence="2">ATP-NAD kinase</fullName>
    </recommendedName>
</protein>